<reference evidence="3 4" key="1">
    <citation type="journal article" date="2023" name="Genes (Basel)">
        <title>Chromosome-Level Genome Assembly and Circadian Gene Repertoire of the Patagonia Blennie Eleginops maclovinus-The Closest Ancestral Proxy of Antarctic Cryonotothenioids.</title>
        <authorList>
            <person name="Cheng C.C."/>
            <person name="Rivera-Colon A.G."/>
            <person name="Minhas B.F."/>
            <person name="Wilson L."/>
            <person name="Rayamajhi N."/>
            <person name="Vargas-Chacoff L."/>
            <person name="Catchen J.M."/>
        </authorList>
    </citation>
    <scope>NUCLEOTIDE SEQUENCE [LARGE SCALE GENOMIC DNA]</scope>
    <source>
        <strain evidence="3">JMC-PN-2008</strain>
    </source>
</reference>
<dbReference type="EMBL" id="JAUZQC010000009">
    <property type="protein sequence ID" value="KAK5866340.1"/>
    <property type="molecule type" value="Genomic_DNA"/>
</dbReference>
<accession>A0AAN7XT53</accession>
<dbReference type="PANTHER" id="PTHR47272">
    <property type="entry name" value="DDE_TNP_1_7 DOMAIN-CONTAINING PROTEIN"/>
    <property type="match status" value="1"/>
</dbReference>
<evidence type="ECO:0000259" key="2">
    <source>
        <dbReference type="Pfam" id="PF13843"/>
    </source>
</evidence>
<protein>
    <recommendedName>
        <fullName evidence="2">PiggyBac transposable element-derived protein domain-containing protein</fullName>
    </recommendedName>
</protein>
<feature type="compositionally biased region" description="Acidic residues" evidence="1">
    <location>
        <begin position="1"/>
        <end position="17"/>
    </location>
</feature>
<feature type="region of interest" description="Disordered" evidence="1">
    <location>
        <begin position="1"/>
        <end position="58"/>
    </location>
</feature>
<feature type="compositionally biased region" description="Acidic residues" evidence="1">
    <location>
        <begin position="29"/>
        <end position="55"/>
    </location>
</feature>
<feature type="region of interest" description="Disordered" evidence="1">
    <location>
        <begin position="492"/>
        <end position="513"/>
    </location>
</feature>
<reference evidence="3 4" key="2">
    <citation type="journal article" date="2023" name="Mol. Biol. Evol.">
        <title>Genomics of Secondarily Temperate Adaptation in the Only Non-Antarctic Icefish.</title>
        <authorList>
            <person name="Rivera-Colon A.G."/>
            <person name="Rayamajhi N."/>
            <person name="Minhas B.F."/>
            <person name="Madrigal G."/>
            <person name="Bilyk K.T."/>
            <person name="Yoon V."/>
            <person name="Hune M."/>
            <person name="Gregory S."/>
            <person name="Cheng C.H.C."/>
            <person name="Catchen J.M."/>
        </authorList>
    </citation>
    <scope>NUCLEOTIDE SEQUENCE [LARGE SCALE GENOMIC DNA]</scope>
    <source>
        <strain evidence="3">JMC-PN-2008</strain>
    </source>
</reference>
<comment type="caution">
    <text evidence="3">The sequence shown here is derived from an EMBL/GenBank/DDBJ whole genome shotgun (WGS) entry which is preliminary data.</text>
</comment>
<proteinExistence type="predicted"/>
<keyword evidence="4" id="KW-1185">Reference proteome</keyword>
<dbReference type="InterPro" id="IPR029526">
    <property type="entry name" value="PGBD"/>
</dbReference>
<feature type="compositionally biased region" description="Basic and acidic residues" evidence="1">
    <location>
        <begin position="18"/>
        <end position="28"/>
    </location>
</feature>
<evidence type="ECO:0000256" key="1">
    <source>
        <dbReference type="SAM" id="MobiDB-lite"/>
    </source>
</evidence>
<sequence length="570" mass="65939">MPIPEGSEDSASSDEDEVVVRVEPRNEQQEDSDNERDGSDEGQDENEEPGSEEDLQPGIGRRLLWKSAIRAHYPVPAWKIRLATAERVHSPTYYFRQMFSPECFKHIVEQTNLYSVQSNVNAPLNCSEKEMEQFIGCAFHMGIYGVPAQRMCWQTHTRIDKIAEVMPMRRWEQIKANLHFNDNTMEGPHNLGQDRLFKVRPFLDFTVETMKSIPLTEHLCVDEQIIPFKGKSYLKNYNPKKPHKWGYKVYVLCDSKGMAYNFEFHVGKIQPVSGMPDLGASSNIVLRVASIVPPYQNFKLYHDNWFTSIGLEVEMAKRGIHCLGTVRTNRLKGCPLKTDKEMKKMGRGYFEEKVAMCEGVQVIANRWQDNRSVTLLSTFTGAHPVSQVERWDKKNKETINVTCPTSVAFYNKHMGGVDLMDSLIALYRTKIRSRKWYLRIFFHVMDMICVNSWLLYRRDRETSGQPQRGELSLREFKSIVADVLCSEGTERAKRGRPSQVETPRKMAKRRESCPQEEVRKDGLAHWPYYTEKQGRCKYGNCSGQTRVKCSKCDVHLCFTPKKNCLVQFHN</sequence>
<gene>
    <name evidence="3" type="ORF">PBY51_020540</name>
</gene>
<dbReference type="Pfam" id="PF13843">
    <property type="entry name" value="DDE_Tnp_1_7"/>
    <property type="match status" value="1"/>
</dbReference>
<evidence type="ECO:0000313" key="4">
    <source>
        <dbReference type="Proteomes" id="UP001346869"/>
    </source>
</evidence>
<organism evidence="3 4">
    <name type="scientific">Eleginops maclovinus</name>
    <name type="common">Patagonian blennie</name>
    <name type="synonym">Eleginus maclovinus</name>
    <dbReference type="NCBI Taxonomy" id="56733"/>
    <lineage>
        <taxon>Eukaryota</taxon>
        <taxon>Metazoa</taxon>
        <taxon>Chordata</taxon>
        <taxon>Craniata</taxon>
        <taxon>Vertebrata</taxon>
        <taxon>Euteleostomi</taxon>
        <taxon>Actinopterygii</taxon>
        <taxon>Neopterygii</taxon>
        <taxon>Teleostei</taxon>
        <taxon>Neoteleostei</taxon>
        <taxon>Acanthomorphata</taxon>
        <taxon>Eupercaria</taxon>
        <taxon>Perciformes</taxon>
        <taxon>Notothenioidei</taxon>
        <taxon>Eleginopidae</taxon>
        <taxon>Eleginops</taxon>
    </lineage>
</organism>
<feature type="domain" description="PiggyBac transposable element-derived protein" evidence="2">
    <location>
        <begin position="90"/>
        <end position="453"/>
    </location>
</feature>
<dbReference type="PANTHER" id="PTHR47272:SF1">
    <property type="entry name" value="PIGGYBAC TRANSPOSABLE ELEMENT-DERIVED PROTEIN 3-LIKE"/>
    <property type="match status" value="1"/>
</dbReference>
<dbReference type="Proteomes" id="UP001346869">
    <property type="component" value="Unassembled WGS sequence"/>
</dbReference>
<dbReference type="AlphaFoldDB" id="A0AAN7XT53"/>
<name>A0AAN7XT53_ELEMC</name>
<evidence type="ECO:0000313" key="3">
    <source>
        <dbReference type="EMBL" id="KAK5866340.1"/>
    </source>
</evidence>